<dbReference type="Proteomes" id="UP000694892">
    <property type="component" value="Chromosome 3L"/>
</dbReference>
<gene>
    <name evidence="2" type="ORF">XELAEV_18018356mg</name>
</gene>
<evidence type="ECO:0000256" key="1">
    <source>
        <dbReference type="SAM" id="MobiDB-lite"/>
    </source>
</evidence>
<organism evidence="2 3">
    <name type="scientific">Xenopus laevis</name>
    <name type="common">African clawed frog</name>
    <dbReference type="NCBI Taxonomy" id="8355"/>
    <lineage>
        <taxon>Eukaryota</taxon>
        <taxon>Metazoa</taxon>
        <taxon>Chordata</taxon>
        <taxon>Craniata</taxon>
        <taxon>Vertebrata</taxon>
        <taxon>Euteleostomi</taxon>
        <taxon>Amphibia</taxon>
        <taxon>Batrachia</taxon>
        <taxon>Anura</taxon>
        <taxon>Pipoidea</taxon>
        <taxon>Pipidae</taxon>
        <taxon>Xenopodinae</taxon>
        <taxon>Xenopus</taxon>
        <taxon>Xenopus</taxon>
    </lineage>
</organism>
<feature type="non-terminal residue" evidence="2">
    <location>
        <position position="1"/>
    </location>
</feature>
<feature type="compositionally biased region" description="Basic and acidic residues" evidence="1">
    <location>
        <begin position="1"/>
        <end position="23"/>
    </location>
</feature>
<protein>
    <submittedName>
        <fullName evidence="2">Uncharacterized protein</fullName>
    </submittedName>
</protein>
<evidence type="ECO:0000313" key="3">
    <source>
        <dbReference type="Proteomes" id="UP000694892"/>
    </source>
</evidence>
<accession>A0A974DDA6</accession>
<feature type="region of interest" description="Disordered" evidence="1">
    <location>
        <begin position="77"/>
        <end position="104"/>
    </location>
</feature>
<sequence>NEKNILRWPLGHEVKRRSRDHETSSQSPLTAGRLSVVGQPLFMQFKHEKYIFQHNDSIVKGALNEGSLGMFPALSEGVGKNLPSRENQTRQMPKLATKPLSVSP</sequence>
<feature type="region of interest" description="Disordered" evidence="1">
    <location>
        <begin position="1"/>
        <end position="33"/>
    </location>
</feature>
<reference evidence="3" key="1">
    <citation type="journal article" date="2016" name="Nature">
        <title>Genome evolution in the allotetraploid frog Xenopus laevis.</title>
        <authorList>
            <person name="Session A.M."/>
            <person name="Uno Y."/>
            <person name="Kwon T."/>
            <person name="Chapman J.A."/>
            <person name="Toyoda A."/>
            <person name="Takahashi S."/>
            <person name="Fukui A."/>
            <person name="Hikosaka A."/>
            <person name="Suzuki A."/>
            <person name="Kondo M."/>
            <person name="van Heeringen S.J."/>
            <person name="Quigley I."/>
            <person name="Heinz S."/>
            <person name="Ogino H."/>
            <person name="Ochi H."/>
            <person name="Hellsten U."/>
            <person name="Lyons J.B."/>
            <person name="Simakov O."/>
            <person name="Putnam N."/>
            <person name="Stites J."/>
            <person name="Kuroki Y."/>
            <person name="Tanaka T."/>
            <person name="Michiue T."/>
            <person name="Watanabe M."/>
            <person name="Bogdanovic O."/>
            <person name="Lister R."/>
            <person name="Georgiou G."/>
            <person name="Paranjpe S.S."/>
            <person name="van Kruijsbergen I."/>
            <person name="Shu S."/>
            <person name="Carlson J."/>
            <person name="Kinoshita T."/>
            <person name="Ohta Y."/>
            <person name="Mawaribuchi S."/>
            <person name="Jenkins J."/>
            <person name="Grimwood J."/>
            <person name="Schmutz J."/>
            <person name="Mitros T."/>
            <person name="Mozaffari S.V."/>
            <person name="Suzuki Y."/>
            <person name="Haramoto Y."/>
            <person name="Yamamoto T.S."/>
            <person name="Takagi C."/>
            <person name="Heald R."/>
            <person name="Miller K."/>
            <person name="Haudenschild C."/>
            <person name="Kitzman J."/>
            <person name="Nakayama T."/>
            <person name="Izutsu Y."/>
            <person name="Robert J."/>
            <person name="Fortriede J."/>
            <person name="Burns K."/>
            <person name="Lotay V."/>
            <person name="Karimi K."/>
            <person name="Yasuoka Y."/>
            <person name="Dichmann D.S."/>
            <person name="Flajnik M.F."/>
            <person name="Houston D.W."/>
            <person name="Shendure J."/>
            <person name="DuPasquier L."/>
            <person name="Vize P.D."/>
            <person name="Zorn A.M."/>
            <person name="Ito M."/>
            <person name="Marcotte E.M."/>
            <person name="Wallingford J.B."/>
            <person name="Ito Y."/>
            <person name="Asashima M."/>
            <person name="Ueno N."/>
            <person name="Matsuda Y."/>
            <person name="Veenstra G.J."/>
            <person name="Fujiyama A."/>
            <person name="Harland R.M."/>
            <person name="Taira M."/>
            <person name="Rokhsar D.S."/>
        </authorList>
    </citation>
    <scope>NUCLEOTIDE SEQUENCE [LARGE SCALE GENOMIC DNA]</scope>
    <source>
        <strain evidence="3">J</strain>
    </source>
</reference>
<evidence type="ECO:0000313" key="2">
    <source>
        <dbReference type="EMBL" id="OCT89737.1"/>
    </source>
</evidence>
<dbReference type="AlphaFoldDB" id="A0A974DDA6"/>
<proteinExistence type="predicted"/>
<dbReference type="EMBL" id="CM004470">
    <property type="protein sequence ID" value="OCT89737.1"/>
    <property type="molecule type" value="Genomic_DNA"/>
</dbReference>
<name>A0A974DDA6_XENLA</name>